<keyword evidence="1" id="KW-0694">RNA-binding</keyword>
<feature type="domain" description="CRM" evidence="2">
    <location>
        <begin position="1"/>
        <end position="95"/>
    </location>
</feature>
<evidence type="ECO:0000259" key="2">
    <source>
        <dbReference type="PROSITE" id="PS51295"/>
    </source>
</evidence>
<dbReference type="AlphaFoldDB" id="A0A382S2N1"/>
<dbReference type="NCBIfam" id="TIGR00253">
    <property type="entry name" value="RNA_bind_YhbY"/>
    <property type="match status" value="1"/>
</dbReference>
<dbReference type="PANTHER" id="PTHR40065:SF3">
    <property type="entry name" value="RNA-BINDING PROTEIN YHBY"/>
    <property type="match status" value="1"/>
</dbReference>
<reference evidence="3" key="1">
    <citation type="submission" date="2018-05" db="EMBL/GenBank/DDBJ databases">
        <authorList>
            <person name="Lanie J.A."/>
            <person name="Ng W.-L."/>
            <person name="Kazmierczak K.M."/>
            <person name="Andrzejewski T.M."/>
            <person name="Davidsen T.M."/>
            <person name="Wayne K.J."/>
            <person name="Tettelin H."/>
            <person name="Glass J.I."/>
            <person name="Rusch D."/>
            <person name="Podicherti R."/>
            <person name="Tsui H.-C.T."/>
            <person name="Winkler M.E."/>
        </authorList>
    </citation>
    <scope>NUCLEOTIDE SEQUENCE</scope>
</reference>
<dbReference type="PROSITE" id="PS51295">
    <property type="entry name" value="CRM"/>
    <property type="match status" value="1"/>
</dbReference>
<name>A0A382S2N1_9ZZZZ</name>
<organism evidence="3">
    <name type="scientific">marine metagenome</name>
    <dbReference type="NCBI Taxonomy" id="408172"/>
    <lineage>
        <taxon>unclassified sequences</taxon>
        <taxon>metagenomes</taxon>
        <taxon>ecological metagenomes</taxon>
    </lineage>
</organism>
<dbReference type="InterPro" id="IPR051925">
    <property type="entry name" value="RNA-binding_domain"/>
</dbReference>
<dbReference type="EMBL" id="UINC01125711">
    <property type="protein sequence ID" value="SVD03725.1"/>
    <property type="molecule type" value="Genomic_DNA"/>
</dbReference>
<dbReference type="SMART" id="SM01103">
    <property type="entry name" value="CRS1_YhbY"/>
    <property type="match status" value="1"/>
</dbReference>
<dbReference type="Pfam" id="PF01985">
    <property type="entry name" value="CRS1_YhbY"/>
    <property type="match status" value="1"/>
</dbReference>
<dbReference type="Gene3D" id="3.30.110.60">
    <property type="entry name" value="YhbY-like"/>
    <property type="match status" value="1"/>
</dbReference>
<proteinExistence type="predicted"/>
<dbReference type="GO" id="GO:0003723">
    <property type="term" value="F:RNA binding"/>
    <property type="evidence" value="ECO:0007669"/>
    <property type="project" value="UniProtKB-KW"/>
</dbReference>
<dbReference type="InterPro" id="IPR035920">
    <property type="entry name" value="YhbY-like_sf"/>
</dbReference>
<gene>
    <name evidence="3" type="ORF">METZ01_LOCUS356579</name>
</gene>
<evidence type="ECO:0000256" key="1">
    <source>
        <dbReference type="ARBA" id="ARBA00022884"/>
    </source>
</evidence>
<accession>A0A382S2N1</accession>
<protein>
    <recommendedName>
        <fullName evidence="2">CRM domain-containing protein</fullName>
    </recommendedName>
</protein>
<dbReference type="PANTHER" id="PTHR40065">
    <property type="entry name" value="RNA-BINDING PROTEIN YHBY"/>
    <property type="match status" value="1"/>
</dbReference>
<dbReference type="InterPro" id="IPR017924">
    <property type="entry name" value="RNA-binding_YhbY"/>
</dbReference>
<sequence length="97" mass="10873">MTGKQKRHLRTMAHTLKPVVNLGKHGLSPETKSEIDTQLLEHELIKLKILDSCPISKKECADVLKQENSLQVVQIIGKTLTLYCPHPEEPKIELPAA</sequence>
<evidence type="ECO:0000313" key="3">
    <source>
        <dbReference type="EMBL" id="SVD03725.1"/>
    </source>
</evidence>
<dbReference type="SUPFAM" id="SSF75471">
    <property type="entry name" value="YhbY-like"/>
    <property type="match status" value="1"/>
</dbReference>
<dbReference type="InterPro" id="IPR001890">
    <property type="entry name" value="RNA-binding_CRM"/>
</dbReference>